<protein>
    <recommendedName>
        <fullName evidence="4">F-box domain-containing protein</fullName>
    </recommendedName>
</protein>
<reference evidence="2 3" key="1">
    <citation type="journal article" date="2012" name="Science">
        <title>The Paleozoic origin of enzymatic lignin decomposition reconstructed from 31 fungal genomes.</title>
        <authorList>
            <person name="Floudas D."/>
            <person name="Binder M."/>
            <person name="Riley R."/>
            <person name="Barry K."/>
            <person name="Blanchette R.A."/>
            <person name="Henrissat B."/>
            <person name="Martinez A.T."/>
            <person name="Otillar R."/>
            <person name="Spatafora J.W."/>
            <person name="Yadav J.S."/>
            <person name="Aerts A."/>
            <person name="Benoit I."/>
            <person name="Boyd A."/>
            <person name="Carlson A."/>
            <person name="Copeland A."/>
            <person name="Coutinho P.M."/>
            <person name="de Vries R.P."/>
            <person name="Ferreira P."/>
            <person name="Findley K."/>
            <person name="Foster B."/>
            <person name="Gaskell J."/>
            <person name="Glotzer D."/>
            <person name="Gorecki P."/>
            <person name="Heitman J."/>
            <person name="Hesse C."/>
            <person name="Hori C."/>
            <person name="Igarashi K."/>
            <person name="Jurgens J.A."/>
            <person name="Kallen N."/>
            <person name="Kersten P."/>
            <person name="Kohler A."/>
            <person name="Kuees U."/>
            <person name="Kumar T.K.A."/>
            <person name="Kuo A."/>
            <person name="LaButti K."/>
            <person name="Larrondo L.F."/>
            <person name="Lindquist E."/>
            <person name="Ling A."/>
            <person name="Lombard V."/>
            <person name="Lucas S."/>
            <person name="Lundell T."/>
            <person name="Martin R."/>
            <person name="McLaughlin D.J."/>
            <person name="Morgenstern I."/>
            <person name="Morin E."/>
            <person name="Murat C."/>
            <person name="Nagy L.G."/>
            <person name="Nolan M."/>
            <person name="Ohm R.A."/>
            <person name="Patyshakuliyeva A."/>
            <person name="Rokas A."/>
            <person name="Ruiz-Duenas F.J."/>
            <person name="Sabat G."/>
            <person name="Salamov A."/>
            <person name="Samejima M."/>
            <person name="Schmutz J."/>
            <person name="Slot J.C."/>
            <person name="St John F."/>
            <person name="Stenlid J."/>
            <person name="Sun H."/>
            <person name="Sun S."/>
            <person name="Syed K."/>
            <person name="Tsang A."/>
            <person name="Wiebenga A."/>
            <person name="Young D."/>
            <person name="Pisabarro A."/>
            <person name="Eastwood D.C."/>
            <person name="Martin F."/>
            <person name="Cullen D."/>
            <person name="Grigoriev I.V."/>
            <person name="Hibbett D.S."/>
        </authorList>
    </citation>
    <scope>NUCLEOTIDE SEQUENCE [LARGE SCALE GENOMIC DNA]</scope>
    <source>
        <strain evidence="2 3">MD-104</strain>
    </source>
</reference>
<evidence type="ECO:0000313" key="3">
    <source>
        <dbReference type="Proteomes" id="UP000218811"/>
    </source>
</evidence>
<name>A0A2H3J9K2_WOLCO</name>
<dbReference type="OrthoDB" id="2741110at2759"/>
<proteinExistence type="predicted"/>
<accession>A0A2H3J9K2</accession>
<evidence type="ECO:0000256" key="1">
    <source>
        <dbReference type="SAM" id="MobiDB-lite"/>
    </source>
</evidence>
<dbReference type="EMBL" id="KB467876">
    <property type="protein sequence ID" value="PCH36473.1"/>
    <property type="molecule type" value="Genomic_DNA"/>
</dbReference>
<dbReference type="STRING" id="742152.A0A2H3J9K2"/>
<dbReference type="AlphaFoldDB" id="A0A2H3J9K2"/>
<gene>
    <name evidence="2" type="ORF">WOLCODRAFT_146283</name>
</gene>
<feature type="region of interest" description="Disordered" evidence="1">
    <location>
        <begin position="1"/>
        <end position="31"/>
    </location>
</feature>
<dbReference type="OMA" id="NWARIDE"/>
<evidence type="ECO:0008006" key="4">
    <source>
        <dbReference type="Google" id="ProtNLM"/>
    </source>
</evidence>
<dbReference type="Proteomes" id="UP000218811">
    <property type="component" value="Unassembled WGS sequence"/>
</dbReference>
<organism evidence="2 3">
    <name type="scientific">Wolfiporia cocos (strain MD-104)</name>
    <name type="common">Brown rot fungus</name>
    <dbReference type="NCBI Taxonomy" id="742152"/>
    <lineage>
        <taxon>Eukaryota</taxon>
        <taxon>Fungi</taxon>
        <taxon>Dikarya</taxon>
        <taxon>Basidiomycota</taxon>
        <taxon>Agaricomycotina</taxon>
        <taxon>Agaricomycetes</taxon>
        <taxon>Polyporales</taxon>
        <taxon>Phaeolaceae</taxon>
        <taxon>Wolfiporia</taxon>
    </lineage>
</organism>
<sequence length="424" mass="47710">MVAQSDAYPSNAARQQCSSQDTREGESAGRTLHMPQEVVDMIIDELGSTYQRATLYACSLTCRAWVHRCRMHIHSAIRIDHTSHINRLIELYATPTSSLAPYVRSLSIDACVDGIPAKKHDWIDTSRPLLRALTRIERLSLDGIAWPDLELETREILLDHYGESIRDLWVATCDFRKASHLVALLEAFPRVQSVRMEGSSWEEPGWDKFDQTDTTLRLHWLDVGDLCNPPSLVARWARRHRAISIENLHFSWGSEDPDILGQLLRSAGDSVKLLSLTLDDTFGEWITGEDAKRTTQEILDLSHNRELRTFRFVARLEGCGPTDVSWISDLLSQLISPHLTLISIYMEMPSHGHLETVDWGKIDTALSGGRLRDLKTVDLCTSLQLVNPSSSGDGGVSQDSSSPVPLIELLPMLNKRGVLQITEW</sequence>
<evidence type="ECO:0000313" key="2">
    <source>
        <dbReference type="EMBL" id="PCH36473.1"/>
    </source>
</evidence>
<keyword evidence="3" id="KW-1185">Reference proteome</keyword>